<accession>A0A0F8YY24</accession>
<reference evidence="1" key="1">
    <citation type="journal article" date="2015" name="Nature">
        <title>Complex archaea that bridge the gap between prokaryotes and eukaryotes.</title>
        <authorList>
            <person name="Spang A."/>
            <person name="Saw J.H."/>
            <person name="Jorgensen S.L."/>
            <person name="Zaremba-Niedzwiedzka K."/>
            <person name="Martijn J."/>
            <person name="Lind A.E."/>
            <person name="van Eijk R."/>
            <person name="Schleper C."/>
            <person name="Guy L."/>
            <person name="Ettema T.J."/>
        </authorList>
    </citation>
    <scope>NUCLEOTIDE SEQUENCE</scope>
</reference>
<dbReference type="AlphaFoldDB" id="A0A0F8YY24"/>
<sequence length="71" mass="7840">MSDLSAKERAMSEEIVRVLRVIEYVGPRSRVERTVEGSIQGTRDCGNGLKIRTATVGSFPELLNTEQGTDE</sequence>
<proteinExistence type="predicted"/>
<gene>
    <name evidence="1" type="ORF">LCGC14_3039490</name>
</gene>
<name>A0A0F8YY24_9ZZZZ</name>
<organism evidence="1">
    <name type="scientific">marine sediment metagenome</name>
    <dbReference type="NCBI Taxonomy" id="412755"/>
    <lineage>
        <taxon>unclassified sequences</taxon>
        <taxon>metagenomes</taxon>
        <taxon>ecological metagenomes</taxon>
    </lineage>
</organism>
<comment type="caution">
    <text evidence="1">The sequence shown here is derived from an EMBL/GenBank/DDBJ whole genome shotgun (WGS) entry which is preliminary data.</text>
</comment>
<dbReference type="EMBL" id="LAZR01063734">
    <property type="protein sequence ID" value="KKK58929.1"/>
    <property type="molecule type" value="Genomic_DNA"/>
</dbReference>
<evidence type="ECO:0000313" key="1">
    <source>
        <dbReference type="EMBL" id="KKK58929.1"/>
    </source>
</evidence>
<protein>
    <submittedName>
        <fullName evidence="1">Uncharacterized protein</fullName>
    </submittedName>
</protein>